<accession>A0A0S4QTW3</accession>
<feature type="transmembrane region" description="Helical" evidence="1">
    <location>
        <begin position="44"/>
        <end position="62"/>
    </location>
</feature>
<dbReference type="AlphaFoldDB" id="A0A0S4QTW3"/>
<organism evidence="2 3">
    <name type="scientific">Parafrankia irregularis</name>
    <dbReference type="NCBI Taxonomy" id="795642"/>
    <lineage>
        <taxon>Bacteria</taxon>
        <taxon>Bacillati</taxon>
        <taxon>Actinomycetota</taxon>
        <taxon>Actinomycetes</taxon>
        <taxon>Frankiales</taxon>
        <taxon>Frankiaceae</taxon>
        <taxon>Parafrankia</taxon>
    </lineage>
</organism>
<keyword evidence="1" id="KW-1133">Transmembrane helix</keyword>
<gene>
    <name evidence="2" type="ORF">Ga0074812_12465</name>
</gene>
<feature type="transmembrane region" description="Helical" evidence="1">
    <location>
        <begin position="6"/>
        <end position="23"/>
    </location>
</feature>
<keyword evidence="3" id="KW-1185">Reference proteome</keyword>
<evidence type="ECO:0000313" key="3">
    <source>
        <dbReference type="Proteomes" id="UP000198802"/>
    </source>
</evidence>
<feature type="transmembrane region" description="Helical" evidence="1">
    <location>
        <begin position="82"/>
        <end position="104"/>
    </location>
</feature>
<dbReference type="Proteomes" id="UP000198802">
    <property type="component" value="Unassembled WGS sequence"/>
</dbReference>
<name>A0A0S4QTW3_9ACTN</name>
<sequence>MTGLAVAAVVAAGLIAVGVIAARRPVPPPATGRAVRLWRAVARLLLLAVGTVLVARAGYLLATERPGDPAAYRHAWGGPHYSGFIIVHAGPGVLALFLAGLALLRRLQGRRGTVGLQRG</sequence>
<evidence type="ECO:0000256" key="1">
    <source>
        <dbReference type="SAM" id="Phobius"/>
    </source>
</evidence>
<protein>
    <submittedName>
        <fullName evidence="2">Uncharacterized protein</fullName>
    </submittedName>
</protein>
<reference evidence="3" key="1">
    <citation type="submission" date="2015-11" db="EMBL/GenBank/DDBJ databases">
        <authorList>
            <person name="Varghese N."/>
        </authorList>
    </citation>
    <scope>NUCLEOTIDE SEQUENCE [LARGE SCALE GENOMIC DNA]</scope>
    <source>
        <strain evidence="3">DSM 45899</strain>
    </source>
</reference>
<evidence type="ECO:0000313" key="2">
    <source>
        <dbReference type="EMBL" id="CUU59040.1"/>
    </source>
</evidence>
<keyword evidence="1" id="KW-0812">Transmembrane</keyword>
<dbReference type="RefSeq" id="WP_091282963.1">
    <property type="nucleotide sequence ID" value="NZ_FAOZ01000024.1"/>
</dbReference>
<proteinExistence type="predicted"/>
<keyword evidence="1" id="KW-0472">Membrane</keyword>
<dbReference type="EMBL" id="FAOZ01000024">
    <property type="protein sequence ID" value="CUU59040.1"/>
    <property type="molecule type" value="Genomic_DNA"/>
</dbReference>